<evidence type="ECO:0000313" key="2">
    <source>
        <dbReference type="EMBL" id="PFG17440.1"/>
    </source>
</evidence>
<dbReference type="AlphaFoldDB" id="A0A2A9CUZ3"/>
<dbReference type="Gene3D" id="3.40.630.30">
    <property type="match status" value="1"/>
</dbReference>
<name>A0A2A9CUZ3_9ACTN</name>
<proteinExistence type="predicted"/>
<accession>A0A2A9CUZ3</accession>
<dbReference type="GO" id="GO:0008999">
    <property type="term" value="F:protein-N-terminal-alanine acetyltransferase activity"/>
    <property type="evidence" value="ECO:0007669"/>
    <property type="project" value="TreeGrafter"/>
</dbReference>
<dbReference type="PANTHER" id="PTHR43441:SF3">
    <property type="entry name" value="ACETYLTRANSFERASE"/>
    <property type="match status" value="1"/>
</dbReference>
<comment type="caution">
    <text evidence="2">The sequence shown here is derived from an EMBL/GenBank/DDBJ whole genome shotgun (WGS) entry which is preliminary data.</text>
</comment>
<dbReference type="SUPFAM" id="SSF55729">
    <property type="entry name" value="Acyl-CoA N-acyltransferases (Nat)"/>
    <property type="match status" value="1"/>
</dbReference>
<protein>
    <submittedName>
        <fullName evidence="2">RimJ/RimL family protein N-acetyltransferase</fullName>
    </submittedName>
</protein>
<organism evidence="2 3">
    <name type="scientific">Propionicimonas paludicola</name>
    <dbReference type="NCBI Taxonomy" id="185243"/>
    <lineage>
        <taxon>Bacteria</taxon>
        <taxon>Bacillati</taxon>
        <taxon>Actinomycetota</taxon>
        <taxon>Actinomycetes</taxon>
        <taxon>Propionibacteriales</taxon>
        <taxon>Nocardioidaceae</taxon>
        <taxon>Propionicimonas</taxon>
    </lineage>
</organism>
<dbReference type="GO" id="GO:1990189">
    <property type="term" value="F:protein N-terminal-serine acetyltransferase activity"/>
    <property type="evidence" value="ECO:0007669"/>
    <property type="project" value="TreeGrafter"/>
</dbReference>
<keyword evidence="2" id="KW-0808">Transferase</keyword>
<evidence type="ECO:0000259" key="1">
    <source>
        <dbReference type="PROSITE" id="PS51186"/>
    </source>
</evidence>
<evidence type="ECO:0000313" key="3">
    <source>
        <dbReference type="Proteomes" id="UP000226079"/>
    </source>
</evidence>
<dbReference type="PANTHER" id="PTHR43441">
    <property type="entry name" value="RIBOSOMAL-PROTEIN-SERINE ACETYLTRANSFERASE"/>
    <property type="match status" value="1"/>
</dbReference>
<dbReference type="InterPro" id="IPR000182">
    <property type="entry name" value="GNAT_dom"/>
</dbReference>
<sequence length="197" mass="21243">MSAEPAGSGGAGSAIVRPPELIDLGRIQLARMRSADGPAMAAATRANMTHLSPHIRWGTPEGTSLEFQQERCDQAELGWQDGSLYAWAVREQPDGPIIGACGLHNRVGPGATEVGYWLDARHTGRGLITDAVRAITEIGLALPGIERVELHTDETNLASSAVARRLGYLLEETRDAEPWGAEDSGRLQIWVTYPLPR</sequence>
<reference evidence="2 3" key="1">
    <citation type="submission" date="2017-10" db="EMBL/GenBank/DDBJ databases">
        <title>Sequencing the genomes of 1000 actinobacteria strains.</title>
        <authorList>
            <person name="Klenk H.-P."/>
        </authorList>
    </citation>
    <scope>NUCLEOTIDE SEQUENCE [LARGE SCALE GENOMIC DNA]</scope>
    <source>
        <strain evidence="2 3">DSM 15597</strain>
    </source>
</reference>
<dbReference type="Pfam" id="PF13302">
    <property type="entry name" value="Acetyltransf_3"/>
    <property type="match status" value="1"/>
</dbReference>
<dbReference type="InterPro" id="IPR016181">
    <property type="entry name" value="Acyl_CoA_acyltransferase"/>
</dbReference>
<dbReference type="OrthoDB" id="5191051at2"/>
<dbReference type="EMBL" id="PDJC01000001">
    <property type="protein sequence ID" value="PFG17440.1"/>
    <property type="molecule type" value="Genomic_DNA"/>
</dbReference>
<dbReference type="RefSeq" id="WP_098460868.1">
    <property type="nucleotide sequence ID" value="NZ_PDJC01000001.1"/>
</dbReference>
<dbReference type="GO" id="GO:0005737">
    <property type="term" value="C:cytoplasm"/>
    <property type="evidence" value="ECO:0007669"/>
    <property type="project" value="TreeGrafter"/>
</dbReference>
<keyword evidence="3" id="KW-1185">Reference proteome</keyword>
<feature type="domain" description="N-acetyltransferase" evidence="1">
    <location>
        <begin position="38"/>
        <end position="196"/>
    </location>
</feature>
<dbReference type="InterPro" id="IPR051908">
    <property type="entry name" value="Ribosomal_N-acetyltransferase"/>
</dbReference>
<dbReference type="PROSITE" id="PS51186">
    <property type="entry name" value="GNAT"/>
    <property type="match status" value="1"/>
</dbReference>
<dbReference type="Proteomes" id="UP000226079">
    <property type="component" value="Unassembled WGS sequence"/>
</dbReference>
<gene>
    <name evidence="2" type="ORF">ATK74_2010</name>
</gene>